<dbReference type="Pfam" id="PF00691">
    <property type="entry name" value="OmpA"/>
    <property type="match status" value="1"/>
</dbReference>
<dbReference type="InterPro" id="IPR006665">
    <property type="entry name" value="OmpA-like"/>
</dbReference>
<gene>
    <name evidence="4" type="ORF">JF50_03335</name>
</gene>
<dbReference type="EMBL" id="JWIC01000004">
    <property type="protein sequence ID" value="KID57799.1"/>
    <property type="molecule type" value="Genomic_DNA"/>
</dbReference>
<dbReference type="Gene3D" id="3.30.1330.60">
    <property type="entry name" value="OmpA-like domain"/>
    <property type="match status" value="1"/>
</dbReference>
<sequence length="1358" mass="152632">MTNRFLLSKITLLCAAAYASAPSMSYAFVDAVNDSKVTAAAGNTERVIVQKHFVFSGLDEPKAITVEIERTVKEDKSAQFVKDSAIRFVSGKHYLTGTTKLEMDRIIGFLQGKQDIKLHFIGHADSQGLSANARKIYKTNQGLSEHRANIVADYFRQQLNLAPSATTTEGRSNREPVASNATLAGMARNRRVEVIAVYTETRTVKDTQVIAPPQRHKLCGDSTSHQGPLNITIDGQAFMDEDAANNADSQRCADINLERFELQLKYDPLNVLPKLNVQHALTKSGNTLMLHLKGYSNYQSFFDYAEVQILAPHSDKVLAKVALDTGLTGRWRLPGNMLGMSLKYRLRVYNKQGRFDETSLAQADFKPRYAVDNSKLDGYLMTGYGKSTLAKQNIKISGGALTLYGEQVPSNHRVYFLGRVVAVNRERKFVHQEIVHSGFHRAEVAVLNEQGEGRLIHRDLALPKSDWFYVAMADLTIGQNSHNGPVELLSADHNKDGNVFAEGRLSGYITGKWQDEYKVTARIDTQEQGLNKLLSGLHEKDPKSLFRRLEEEQHPTEYGDDSTVIDDAPTNGKMYLKVEKSKSHVLWGNFNTSFNETELARVERGLYGLQLQYITDELTAAGDNQSQVHFYAAEAETLGAYESHRSTGGSLYYLQNQDIVQGSEQVAVEVRDKITGLVIVRRGLVAGQDYDIDALQGRILLNRPLSSFQQDDLLVRTASLDSNPVYLVAQYEYTPGINGLDNLTYGARLSHWLSDTIQVGTTLNHQEQDLFDDQLIALDATYRKSDSAYIKVEVAQTEGIGNTLNSFTGGIDFEQQQSGEMGQAAKGHRVEAAFEFSDLGLDEQGHGQFYWQQLESGFNSTGQISQVDSHAVGTFWQWQIEDDHAIRLKVDEQKAEQQQRRQAAELGYVYQLNDDWQFSSAVRQDNKENLTEQKEQAQMRQLDDGERIDAIVQLDYDGSDKWQPYVYLQGTLTREQNRLANNRVGIGAEATLTDTLTVNSEISHGNLGEAGKLGVDWQYKEGSNAYVEYRVDPDGGTLFSTGQQKNWVTGSRHRFNSSTSVYAEQIWQQDNRQTGLTHAYGIEHDFLVGWQVGLGFEQGELESDTDLIDRDVTTLSLGYQTDIWQWRSALEYREDSNSTETRTSWLARQNIHAKFNEDWRAQLRLDWAQSDSSLSDSEPAGALNSDFTEAQFGVAYRPIEASPWSGMASFTYLEDLAPASQLSGIGLDNTPQQRSRVWAIDINYQLTPRWRIGTKLAQRQGELRMGRDTGQWIDSAATLAVLRADYHLMHQWDATLEWRALSVDLAEDRRSGALFALHRHVGEHMKVGVGYNFTDFSDDLTDLDYDSKGWFINLVGKF</sequence>
<feature type="domain" description="OmpA-like" evidence="3">
    <location>
        <begin position="76"/>
        <end position="200"/>
    </location>
</feature>
<dbReference type="SUPFAM" id="SSF103088">
    <property type="entry name" value="OmpA-like"/>
    <property type="match status" value="1"/>
</dbReference>
<keyword evidence="2" id="KW-0732">Signal</keyword>
<dbReference type="InterPro" id="IPR036737">
    <property type="entry name" value="OmpA-like_sf"/>
</dbReference>
<dbReference type="Proteomes" id="UP000031327">
    <property type="component" value="Unassembled WGS sequence"/>
</dbReference>
<evidence type="ECO:0000256" key="1">
    <source>
        <dbReference type="PROSITE-ProRule" id="PRU00473"/>
    </source>
</evidence>
<evidence type="ECO:0000313" key="4">
    <source>
        <dbReference type="EMBL" id="KID57799.1"/>
    </source>
</evidence>
<dbReference type="PANTHER" id="PTHR30329:SF21">
    <property type="entry name" value="LIPOPROTEIN YIAD-RELATED"/>
    <property type="match status" value="1"/>
</dbReference>
<evidence type="ECO:0000259" key="3">
    <source>
        <dbReference type="PROSITE" id="PS51123"/>
    </source>
</evidence>
<dbReference type="PROSITE" id="PS51123">
    <property type="entry name" value="OMPA_2"/>
    <property type="match status" value="1"/>
</dbReference>
<feature type="signal peptide" evidence="2">
    <location>
        <begin position="1"/>
        <end position="27"/>
    </location>
</feature>
<dbReference type="CDD" id="cd07185">
    <property type="entry name" value="OmpA_C-like"/>
    <property type="match status" value="1"/>
</dbReference>
<dbReference type="RefSeq" id="WP_039608100.1">
    <property type="nucleotide sequence ID" value="NZ_JWIC01000004.1"/>
</dbReference>
<evidence type="ECO:0000256" key="2">
    <source>
        <dbReference type="SAM" id="SignalP"/>
    </source>
</evidence>
<name>A0A0C1ML53_9GAMM</name>
<organism evidence="4 5">
    <name type="scientific">Pseudoalteromonas luteoviolacea</name>
    <dbReference type="NCBI Taxonomy" id="43657"/>
    <lineage>
        <taxon>Bacteria</taxon>
        <taxon>Pseudomonadati</taxon>
        <taxon>Pseudomonadota</taxon>
        <taxon>Gammaproteobacteria</taxon>
        <taxon>Alteromonadales</taxon>
        <taxon>Pseudoalteromonadaceae</taxon>
        <taxon>Pseudoalteromonas</taxon>
    </lineage>
</organism>
<dbReference type="InterPro" id="IPR050330">
    <property type="entry name" value="Bact_OuterMem_StrucFunc"/>
</dbReference>
<accession>A0A0C1ML53</accession>
<dbReference type="GO" id="GO:0016020">
    <property type="term" value="C:membrane"/>
    <property type="evidence" value="ECO:0007669"/>
    <property type="project" value="UniProtKB-UniRule"/>
</dbReference>
<feature type="chain" id="PRO_5002136043" description="OmpA-like domain-containing protein" evidence="2">
    <location>
        <begin position="28"/>
        <end position="1358"/>
    </location>
</feature>
<evidence type="ECO:0000313" key="5">
    <source>
        <dbReference type="Proteomes" id="UP000031327"/>
    </source>
</evidence>
<dbReference type="SUPFAM" id="SSF56935">
    <property type="entry name" value="Porins"/>
    <property type="match status" value="1"/>
</dbReference>
<proteinExistence type="predicted"/>
<keyword evidence="1" id="KW-0472">Membrane</keyword>
<comment type="caution">
    <text evidence="4">The sequence shown here is derived from an EMBL/GenBank/DDBJ whole genome shotgun (WGS) entry which is preliminary data.</text>
</comment>
<dbReference type="PANTHER" id="PTHR30329">
    <property type="entry name" value="STATOR ELEMENT OF FLAGELLAR MOTOR COMPLEX"/>
    <property type="match status" value="1"/>
</dbReference>
<dbReference type="OrthoDB" id="28717at2"/>
<protein>
    <recommendedName>
        <fullName evidence="3">OmpA-like domain-containing protein</fullName>
    </recommendedName>
</protein>
<reference evidence="4 5" key="1">
    <citation type="submission" date="2014-12" db="EMBL/GenBank/DDBJ databases">
        <title>Draft Genome Sequence of Pseudoalteromonas luteoviolacea HI1.</title>
        <authorList>
            <person name="Asahina A.Y."/>
            <person name="Hadfield M.G."/>
        </authorList>
    </citation>
    <scope>NUCLEOTIDE SEQUENCE [LARGE SCALE GENOMIC DNA]</scope>
    <source>
        <strain evidence="4 5">HI1</strain>
    </source>
</reference>